<proteinExistence type="predicted"/>
<gene>
    <name evidence="2" type="ORF">VRU48_19040</name>
</gene>
<evidence type="ECO:0000313" key="3">
    <source>
        <dbReference type="Proteomes" id="UP001336835"/>
    </source>
</evidence>
<name>A0ABU7ID78_9SPHI</name>
<keyword evidence="1" id="KW-0732">Signal</keyword>
<accession>A0ABU7ID78</accession>
<evidence type="ECO:0000256" key="1">
    <source>
        <dbReference type="SAM" id="SignalP"/>
    </source>
</evidence>
<dbReference type="EMBL" id="JAZDQT010000003">
    <property type="protein sequence ID" value="MEE1947231.1"/>
    <property type="molecule type" value="Genomic_DNA"/>
</dbReference>
<feature type="signal peptide" evidence="1">
    <location>
        <begin position="1"/>
        <end position="19"/>
    </location>
</feature>
<evidence type="ECO:0000313" key="2">
    <source>
        <dbReference type="EMBL" id="MEE1947231.1"/>
    </source>
</evidence>
<dbReference type="InterPro" id="IPR032560">
    <property type="entry name" value="DUF4932"/>
</dbReference>
<dbReference type="Pfam" id="PF16286">
    <property type="entry name" value="DUF4932"/>
    <property type="match status" value="1"/>
</dbReference>
<protein>
    <submittedName>
        <fullName evidence="2">DUF4932 domain-containing protein</fullName>
    </submittedName>
</protein>
<feature type="chain" id="PRO_5047141817" evidence="1">
    <location>
        <begin position="20"/>
        <end position="353"/>
    </location>
</feature>
<dbReference type="RefSeq" id="WP_330109509.1">
    <property type="nucleotide sequence ID" value="NZ_JAZDQT010000003.1"/>
</dbReference>
<comment type="caution">
    <text evidence="2">The sequence shown here is derived from an EMBL/GenBank/DDBJ whole genome shotgun (WGS) entry which is preliminary data.</text>
</comment>
<keyword evidence="3" id="KW-1185">Reference proteome</keyword>
<reference evidence="2 3" key="1">
    <citation type="submission" date="2024-01" db="EMBL/GenBank/DDBJ databases">
        <title>Pedobacter sp. nov., isolated from fresh soil.</title>
        <authorList>
            <person name="Le N.T.T."/>
        </authorList>
    </citation>
    <scope>NUCLEOTIDE SEQUENCE [LARGE SCALE GENOMIC DNA]</scope>
    <source>
        <strain evidence="2 3">KR3-3</strain>
    </source>
</reference>
<sequence length="353" mass="41609">MKKIKLLALAFLVMSSARAQQKLIVKVHPGVELFTIVQILADKFPAPNPSAYSKEVMDYFGKYKEHPAVLKVKSFNKVYTDLTELGWTMSDFPNIKIYEPTEELNWYKNYGKENVLEYIRLCKDFFRDTKFWDFYQAHAKQYEEWGQGIKQNVSDSGTMQQLQQFYGFNADVTWYICIDPLNSWGSHAITTKNINPQFSNMIVYNTGYFNTKSTVADKPFFEYKGFEYLVWHEGSHIFLEPSFKKYKKEIDEMAYLYNKDDEGMKRNGIGSWEYCLNENMVRAIVGSMYKKYRTEREFKRQVARETASDFIYVEDLVPFIIDNYGEGKKYTKFEVLFPAMLQMLKEKHPPVGK</sequence>
<dbReference type="Proteomes" id="UP001336835">
    <property type="component" value="Unassembled WGS sequence"/>
</dbReference>
<organism evidence="2 3">
    <name type="scientific">Pedobacter albus</name>
    <dbReference type="NCBI Taxonomy" id="3113905"/>
    <lineage>
        <taxon>Bacteria</taxon>
        <taxon>Pseudomonadati</taxon>
        <taxon>Bacteroidota</taxon>
        <taxon>Sphingobacteriia</taxon>
        <taxon>Sphingobacteriales</taxon>
        <taxon>Sphingobacteriaceae</taxon>
        <taxon>Pedobacter</taxon>
    </lineage>
</organism>